<dbReference type="Pfam" id="PF12796">
    <property type="entry name" value="Ank_2"/>
    <property type="match status" value="1"/>
</dbReference>
<dbReference type="InterPro" id="IPR036770">
    <property type="entry name" value="Ankyrin_rpt-contain_sf"/>
</dbReference>
<dbReference type="InterPro" id="IPR035999">
    <property type="entry name" value="Sec7_dom_sf"/>
</dbReference>
<sequence length="650" mass="71373">MGTGLACGCLRTDVSLSQQIVRCQPCSVEDSNEAEISCDPAGVVFDDTTSKLSEHDQSAFRFAGSGNLSALRWLFVSGANPQTVDSCGTSLLHAACRTGSLPVVKDLVRRGVGINAPDNAGWTPLHVAVCMGRQDVAVYLLQHGAKPDAVNLRGQIPGDLCSHRNTKEVVGKYKLDGVPDMSYPTRAEEPDDNSLMNARSALEFEPFFVPRDPVLPASAYSDELNFLGLELFNKSPGHGISFLVAVGSIRDYPVEINDFLVRLGASPQSIGEFLGEEFPIAQTLRLEFLNSMPFLGTGVVGALEVAFSDMAVPQSLTKVDHLVRGIAHFWWRQHEAELGSNVEVEIASCSRDEVAGLHLFRSLLSTDTLHRLMFSTLMLQRRMQGRQHVTLRQWIELNTGIEGVGKDVPVHVQTSIYQSLTKQCLEISDKSAPPSWLIVPSVEGWASVHYKIRMGNPFSVSPVSPRMLAEQGGVARSGCSADATAPLKGTKNSLASDRPPGEVTWLRLHSSLLLLSTGHYPPFAFVSLKQICKWRREETQRKITFSCNGSTWSSQAEWLKVCILLCDGRFQQLEVESFEIQFETDEQFVEWSVMLGDVGRVKRAELSGDTATPWSTKTPKACGAEVNKCVDPEEHVPLGVRSRHLSLRPV</sequence>
<dbReference type="Gene3D" id="1.10.1000.11">
    <property type="entry name" value="Arf Nucleotide-binding Site Opener,domain 2"/>
    <property type="match status" value="1"/>
</dbReference>
<dbReference type="Gene3D" id="1.10.220.20">
    <property type="match status" value="1"/>
</dbReference>
<dbReference type="InterPro" id="IPR000904">
    <property type="entry name" value="Sec7_dom"/>
</dbReference>
<dbReference type="GO" id="GO:0032012">
    <property type="term" value="P:regulation of ARF protein signal transduction"/>
    <property type="evidence" value="ECO:0007669"/>
    <property type="project" value="InterPro"/>
</dbReference>
<evidence type="ECO:0000259" key="4">
    <source>
        <dbReference type="PROSITE" id="PS50190"/>
    </source>
</evidence>
<dbReference type="EMBL" id="HBFQ01038946">
    <property type="protein sequence ID" value="CAD8853260.1"/>
    <property type="molecule type" value="Transcribed_RNA"/>
</dbReference>
<evidence type="ECO:0000256" key="3">
    <source>
        <dbReference type="PROSITE-ProRule" id="PRU00023"/>
    </source>
</evidence>
<dbReference type="SUPFAM" id="SSF48425">
    <property type="entry name" value="Sec7 domain"/>
    <property type="match status" value="1"/>
</dbReference>
<dbReference type="InterPro" id="IPR002110">
    <property type="entry name" value="Ankyrin_rpt"/>
</dbReference>
<gene>
    <name evidence="5" type="ORF">NSCI0253_LOCUS27610</name>
</gene>
<feature type="repeat" description="ANK" evidence="3">
    <location>
        <begin position="87"/>
        <end position="119"/>
    </location>
</feature>
<evidence type="ECO:0000313" key="5">
    <source>
        <dbReference type="EMBL" id="CAD8853260.1"/>
    </source>
</evidence>
<dbReference type="PROSITE" id="PS50297">
    <property type="entry name" value="ANK_REP_REGION"/>
    <property type="match status" value="2"/>
</dbReference>
<dbReference type="SMART" id="SM00248">
    <property type="entry name" value="ANK"/>
    <property type="match status" value="2"/>
</dbReference>
<protein>
    <recommendedName>
        <fullName evidence="4">SEC7 domain-containing protein</fullName>
    </recommendedName>
</protein>
<evidence type="ECO:0000256" key="2">
    <source>
        <dbReference type="ARBA" id="ARBA00023043"/>
    </source>
</evidence>
<dbReference type="SUPFAM" id="SSF48403">
    <property type="entry name" value="Ankyrin repeat"/>
    <property type="match status" value="1"/>
</dbReference>
<dbReference type="Pfam" id="PF01369">
    <property type="entry name" value="Sec7"/>
    <property type="match status" value="1"/>
</dbReference>
<dbReference type="PROSITE" id="PS50088">
    <property type="entry name" value="ANK_REPEAT"/>
    <property type="match status" value="2"/>
</dbReference>
<dbReference type="AlphaFoldDB" id="A0A7S1AGI6"/>
<name>A0A7S1AGI6_NOCSC</name>
<dbReference type="Gene3D" id="1.25.40.20">
    <property type="entry name" value="Ankyrin repeat-containing domain"/>
    <property type="match status" value="1"/>
</dbReference>
<dbReference type="PROSITE" id="PS50190">
    <property type="entry name" value="SEC7"/>
    <property type="match status" value="1"/>
</dbReference>
<accession>A0A7S1AGI6</accession>
<dbReference type="SMART" id="SM00222">
    <property type="entry name" value="Sec7"/>
    <property type="match status" value="1"/>
</dbReference>
<evidence type="ECO:0000256" key="1">
    <source>
        <dbReference type="ARBA" id="ARBA00022737"/>
    </source>
</evidence>
<organism evidence="5">
    <name type="scientific">Noctiluca scintillans</name>
    <name type="common">Sea sparkle</name>
    <name type="synonym">Red tide dinoflagellate</name>
    <dbReference type="NCBI Taxonomy" id="2966"/>
    <lineage>
        <taxon>Eukaryota</taxon>
        <taxon>Sar</taxon>
        <taxon>Alveolata</taxon>
        <taxon>Dinophyceae</taxon>
        <taxon>Noctilucales</taxon>
        <taxon>Noctilucaceae</taxon>
        <taxon>Noctiluca</taxon>
    </lineage>
</organism>
<keyword evidence="1" id="KW-0677">Repeat</keyword>
<reference evidence="5" key="1">
    <citation type="submission" date="2021-01" db="EMBL/GenBank/DDBJ databases">
        <authorList>
            <person name="Corre E."/>
            <person name="Pelletier E."/>
            <person name="Niang G."/>
            <person name="Scheremetjew M."/>
            <person name="Finn R."/>
            <person name="Kale V."/>
            <person name="Holt S."/>
            <person name="Cochrane G."/>
            <person name="Meng A."/>
            <person name="Brown T."/>
            <person name="Cohen L."/>
        </authorList>
    </citation>
    <scope>NUCLEOTIDE SEQUENCE</scope>
</reference>
<proteinExistence type="predicted"/>
<feature type="repeat" description="ANK" evidence="3">
    <location>
        <begin position="120"/>
        <end position="152"/>
    </location>
</feature>
<keyword evidence="2 3" id="KW-0040">ANK repeat</keyword>
<dbReference type="PANTHER" id="PTHR24171">
    <property type="entry name" value="ANKYRIN REPEAT DOMAIN-CONTAINING PROTEIN 39-RELATED"/>
    <property type="match status" value="1"/>
</dbReference>
<feature type="domain" description="SEC7" evidence="4">
    <location>
        <begin position="228"/>
        <end position="423"/>
    </location>
</feature>
<dbReference type="GO" id="GO:0005085">
    <property type="term" value="F:guanyl-nucleotide exchange factor activity"/>
    <property type="evidence" value="ECO:0007669"/>
    <property type="project" value="InterPro"/>
</dbReference>
<dbReference type="InterPro" id="IPR023394">
    <property type="entry name" value="Sec7_C_sf"/>
</dbReference>